<dbReference type="KEGG" id="tfr:BR63_14630"/>
<evidence type="ECO:0000256" key="4">
    <source>
        <dbReference type="ARBA" id="ARBA00023125"/>
    </source>
</evidence>
<feature type="coiled-coil region" evidence="6">
    <location>
        <begin position="161"/>
        <end position="188"/>
    </location>
</feature>
<dbReference type="InterPro" id="IPR016371">
    <property type="entry name" value="RNA_pol_sigma-H_factor"/>
</dbReference>
<dbReference type="Pfam" id="PF08281">
    <property type="entry name" value="Sigma70_r4_2"/>
    <property type="match status" value="1"/>
</dbReference>
<evidence type="ECO:0000313" key="10">
    <source>
        <dbReference type="Proteomes" id="UP000515847"/>
    </source>
</evidence>
<dbReference type="InterPro" id="IPR007627">
    <property type="entry name" value="RNA_pol_sigma70_r2"/>
</dbReference>
<accession>A0A7G6E5Q9</accession>
<reference evidence="9 10" key="1">
    <citation type="journal article" date="2019" name="Front. Microbiol.">
        <title>Thermoanaerosceptrum fracticalcis gen. nov. sp. nov., a Novel Fumarate-Fermenting Microorganism From a Deep Fractured Carbonate Aquifer of the US Great Basin.</title>
        <authorList>
            <person name="Hamilton-Brehm S.D."/>
            <person name="Stewart L.E."/>
            <person name="Zavarin M."/>
            <person name="Caldwell M."/>
            <person name="Lawson P.A."/>
            <person name="Onstott T.C."/>
            <person name="Grzymski J."/>
            <person name="Neveux I."/>
            <person name="Lollar B.S."/>
            <person name="Russell C.E."/>
            <person name="Moser D.P."/>
        </authorList>
    </citation>
    <scope>NUCLEOTIDE SEQUENCE [LARGE SCALE GENOMIC DNA]</scope>
    <source>
        <strain evidence="9 10">DRI-13</strain>
    </source>
</reference>
<dbReference type="InterPro" id="IPR014284">
    <property type="entry name" value="RNA_pol_sigma-70_dom"/>
</dbReference>
<dbReference type="AlphaFoldDB" id="A0A7G6E5Q9"/>
<dbReference type="Pfam" id="PF04542">
    <property type="entry name" value="Sigma70_r2"/>
    <property type="match status" value="1"/>
</dbReference>
<dbReference type="EMBL" id="CP045798">
    <property type="protein sequence ID" value="QNB47413.1"/>
    <property type="molecule type" value="Genomic_DNA"/>
</dbReference>
<dbReference type="NCBIfam" id="TIGR02937">
    <property type="entry name" value="sigma70-ECF"/>
    <property type="match status" value="1"/>
</dbReference>
<protein>
    <submittedName>
        <fullName evidence="9">Sigma-70 family RNA polymerase sigma factor</fullName>
    </submittedName>
</protein>
<dbReference type="Proteomes" id="UP000515847">
    <property type="component" value="Chromosome"/>
</dbReference>
<dbReference type="InterPro" id="IPR013324">
    <property type="entry name" value="RNA_pol_sigma_r3/r4-like"/>
</dbReference>
<dbReference type="InterPro" id="IPR013249">
    <property type="entry name" value="RNA_pol_sigma70_r4_t2"/>
</dbReference>
<organism evidence="9 10">
    <name type="scientific">Thermanaerosceptrum fracticalcis</name>
    <dbReference type="NCBI Taxonomy" id="1712410"/>
    <lineage>
        <taxon>Bacteria</taxon>
        <taxon>Bacillati</taxon>
        <taxon>Bacillota</taxon>
        <taxon>Clostridia</taxon>
        <taxon>Eubacteriales</taxon>
        <taxon>Peptococcaceae</taxon>
        <taxon>Thermanaerosceptrum</taxon>
    </lineage>
</organism>
<evidence type="ECO:0000259" key="8">
    <source>
        <dbReference type="Pfam" id="PF08281"/>
    </source>
</evidence>
<keyword evidence="3" id="KW-0731">Sigma factor</keyword>
<dbReference type="GO" id="GO:0003677">
    <property type="term" value="F:DNA binding"/>
    <property type="evidence" value="ECO:0007669"/>
    <property type="project" value="UniProtKB-KW"/>
</dbReference>
<dbReference type="Gene3D" id="1.10.10.10">
    <property type="entry name" value="Winged helix-like DNA-binding domain superfamily/Winged helix DNA-binding domain"/>
    <property type="match status" value="1"/>
</dbReference>
<dbReference type="InterPro" id="IPR013325">
    <property type="entry name" value="RNA_pol_sigma_r2"/>
</dbReference>
<keyword evidence="6" id="KW-0175">Coiled coil</keyword>
<dbReference type="SUPFAM" id="SSF88659">
    <property type="entry name" value="Sigma3 and sigma4 domains of RNA polymerase sigma factors"/>
    <property type="match status" value="1"/>
</dbReference>
<sequence>MLYPVIICNKRVSGGAMNCMLSRLSEEELVQLAQQGNTDALEKLLFLYRGFIRYVSQKYYLKDGDQQDLLQEATIGLLEAIKAYDITAKVKFRNFAFLCIKRELDSAVSRSNRKKQQILNEAIPIYAYVDKENARYGTEYYAGDNLLKNEKDTPETNLLEREGLEELIAFLQKELTLLEQKVLMLRLEGRSYREITVILEIQAKAVDNAIQRIRRKVLLAYNKRKSA</sequence>
<dbReference type="PANTHER" id="PTHR43133">
    <property type="entry name" value="RNA POLYMERASE ECF-TYPE SIGMA FACTO"/>
    <property type="match status" value="1"/>
</dbReference>
<evidence type="ECO:0000256" key="3">
    <source>
        <dbReference type="ARBA" id="ARBA00023082"/>
    </source>
</evidence>
<keyword evidence="4" id="KW-0238">DNA-binding</keyword>
<dbReference type="GO" id="GO:0016987">
    <property type="term" value="F:sigma factor activity"/>
    <property type="evidence" value="ECO:0007669"/>
    <property type="project" value="UniProtKB-KW"/>
</dbReference>
<keyword evidence="10" id="KW-1185">Reference proteome</keyword>
<dbReference type="InterPro" id="IPR036388">
    <property type="entry name" value="WH-like_DNA-bd_sf"/>
</dbReference>
<dbReference type="PIRSF" id="PIRSF002939">
    <property type="entry name" value="RNA_polymerase_sigma-H_factor"/>
    <property type="match status" value="1"/>
</dbReference>
<evidence type="ECO:0000256" key="1">
    <source>
        <dbReference type="ARBA" id="ARBA00010641"/>
    </source>
</evidence>
<evidence type="ECO:0000256" key="2">
    <source>
        <dbReference type="ARBA" id="ARBA00023015"/>
    </source>
</evidence>
<dbReference type="GO" id="GO:0006352">
    <property type="term" value="P:DNA-templated transcription initiation"/>
    <property type="evidence" value="ECO:0007669"/>
    <property type="project" value="InterPro"/>
</dbReference>
<evidence type="ECO:0000313" key="9">
    <source>
        <dbReference type="EMBL" id="QNB47413.1"/>
    </source>
</evidence>
<keyword evidence="2" id="KW-0805">Transcription regulation</keyword>
<name>A0A7G6E5Q9_THEFR</name>
<evidence type="ECO:0000259" key="7">
    <source>
        <dbReference type="Pfam" id="PF04542"/>
    </source>
</evidence>
<comment type="similarity">
    <text evidence="1">Belongs to the sigma-70 factor family. ECF subfamily.</text>
</comment>
<dbReference type="InterPro" id="IPR039425">
    <property type="entry name" value="RNA_pol_sigma-70-like"/>
</dbReference>
<dbReference type="PANTHER" id="PTHR43133:SF8">
    <property type="entry name" value="RNA POLYMERASE SIGMA FACTOR HI_1459-RELATED"/>
    <property type="match status" value="1"/>
</dbReference>
<proteinExistence type="inferred from homology"/>
<feature type="domain" description="RNA polymerase sigma-70 region 2" evidence="7">
    <location>
        <begin position="48"/>
        <end position="112"/>
    </location>
</feature>
<evidence type="ECO:0000256" key="6">
    <source>
        <dbReference type="SAM" id="Coils"/>
    </source>
</evidence>
<feature type="domain" description="RNA polymerase sigma factor 70 region 4 type 2" evidence="8">
    <location>
        <begin position="174"/>
        <end position="216"/>
    </location>
</feature>
<dbReference type="SUPFAM" id="SSF88946">
    <property type="entry name" value="Sigma2 domain of RNA polymerase sigma factors"/>
    <property type="match status" value="1"/>
</dbReference>
<dbReference type="Gene3D" id="1.20.120.1810">
    <property type="match status" value="1"/>
</dbReference>
<evidence type="ECO:0000256" key="5">
    <source>
        <dbReference type="ARBA" id="ARBA00023163"/>
    </source>
</evidence>
<gene>
    <name evidence="9" type="ORF">BR63_14630</name>
</gene>
<keyword evidence="5" id="KW-0804">Transcription</keyword>